<dbReference type="PANTHER" id="PTHR15921:SF3">
    <property type="entry name" value="PRE-MRNA CLEAVAGE COMPLEX 2 PROTEIN PCF11"/>
    <property type="match status" value="1"/>
</dbReference>
<comment type="caution">
    <text evidence="5">The sequence shown here is derived from an EMBL/GenBank/DDBJ whole genome shotgun (WGS) entry which is preliminary data.</text>
</comment>
<dbReference type="InterPro" id="IPR021605">
    <property type="entry name" value="Pcf11_Clp1-ID"/>
</dbReference>
<comment type="subunit">
    <text evidence="1">Component of the ESCRT-0 complex composed of HSE1 and VPS27.</text>
</comment>
<dbReference type="PROSITE" id="PS51391">
    <property type="entry name" value="CID"/>
    <property type="match status" value="1"/>
</dbReference>
<evidence type="ECO:0000256" key="2">
    <source>
        <dbReference type="SAM" id="MobiDB-lite"/>
    </source>
</evidence>
<protein>
    <submittedName>
        <fullName evidence="5">mRNA 3' end processing factor</fullName>
    </submittedName>
</protein>
<dbReference type="GO" id="GO:0016192">
    <property type="term" value="P:vesicle-mediated transport"/>
    <property type="evidence" value="ECO:0007669"/>
    <property type="project" value="UniProtKB-ARBA"/>
</dbReference>
<feature type="compositionally biased region" description="Polar residues" evidence="2">
    <location>
        <begin position="408"/>
        <end position="431"/>
    </location>
</feature>
<feature type="compositionally biased region" description="Polar residues" evidence="2">
    <location>
        <begin position="381"/>
        <end position="390"/>
    </location>
</feature>
<dbReference type="GO" id="GO:0043130">
    <property type="term" value="F:ubiquitin binding"/>
    <property type="evidence" value="ECO:0007669"/>
    <property type="project" value="InterPro"/>
</dbReference>
<dbReference type="Pfam" id="PF21936">
    <property type="entry name" value="Pcf11_C"/>
    <property type="match status" value="1"/>
</dbReference>
<keyword evidence="6" id="KW-1185">Reference proteome</keyword>
<dbReference type="InterPro" id="IPR002014">
    <property type="entry name" value="VHS_dom"/>
</dbReference>
<feature type="compositionally biased region" description="Polar residues" evidence="2">
    <location>
        <begin position="169"/>
        <end position="218"/>
    </location>
</feature>
<sequence length="649" mass="71233">MSVGLPSDEVAEDYKSSLEDLVDNSRLVINNLTVIAKENIEHASAISRALEDHIRKVHPSRKLPALYLLDSIVKNVGTPYTLFLSRNLYSTFMNAYSLVHPVIRQKLDEMLHTWKQPNPGSMDMKPVFPPEVTRPMEDALQQARNAAFEQQRQQALRAQQEAMARGRSMPQTNMGYQQNSTPPQANGQFRPPQHQQHPIQSVQPPSTPIGQFSQQPRSYQAPAPPVDLPSLNRDIEDLVRATQGESAIRPFDSAIRGRLDALIALQVLLKNQYHPPDQLQQVRNQVNALQAASRSSASVSTPPILTSSTPAMSQPPSYHQPANLPMSSIQQQPIQTSTPQPQDLQALLSSRNLADIIANAQRTSSTPPIHQMSIAPPPNSTPATDPTNGQPMDLMASLRQAGIVNGASAPSSHPTSYGTPPLSGATQTRQGPINDVELTSASLKIPRPHLLSLLYEAQPNQCTTCGRRFLATEEGREKKRKHYDWHFKTKVRMNDAAKRAQNRSWYVDELDWIRSRDDPEGNNLLDAAGAASGTPTSKAAGVAGGPTTAKDDPTQRFVPVPSDSALANQPCPICQEKFTASYNDEVSDWVWMDAVQIGSRIYHASCHSEMKKNASRDVTPLRMGTPDSVLGKRKAVEGISPVGAKLVKA</sequence>
<dbReference type="GO" id="GO:0003729">
    <property type="term" value="F:mRNA binding"/>
    <property type="evidence" value="ECO:0007669"/>
    <property type="project" value="InterPro"/>
</dbReference>
<organism evidence="5 6">
    <name type="scientific">Ramalina farinacea</name>
    <dbReference type="NCBI Taxonomy" id="258253"/>
    <lineage>
        <taxon>Eukaryota</taxon>
        <taxon>Fungi</taxon>
        <taxon>Dikarya</taxon>
        <taxon>Ascomycota</taxon>
        <taxon>Pezizomycotina</taxon>
        <taxon>Lecanoromycetes</taxon>
        <taxon>OSLEUM clade</taxon>
        <taxon>Lecanoromycetidae</taxon>
        <taxon>Lecanorales</taxon>
        <taxon>Lecanorineae</taxon>
        <taxon>Ramalinaceae</taxon>
        <taxon>Ramalina</taxon>
    </lineage>
</organism>
<dbReference type="InterPro" id="IPR008942">
    <property type="entry name" value="ENTH_VHS"/>
</dbReference>
<dbReference type="GO" id="GO:0005849">
    <property type="term" value="C:mRNA cleavage factor complex"/>
    <property type="evidence" value="ECO:0007669"/>
    <property type="project" value="InterPro"/>
</dbReference>
<feature type="region of interest" description="Disordered" evidence="2">
    <location>
        <begin position="144"/>
        <end position="230"/>
    </location>
</feature>
<feature type="region of interest" description="Disordered" evidence="2">
    <location>
        <begin position="362"/>
        <end position="390"/>
    </location>
</feature>
<dbReference type="InterPro" id="IPR047415">
    <property type="entry name" value="Pcf11_CID"/>
</dbReference>
<dbReference type="Pfam" id="PF11526">
    <property type="entry name" value="Pfc11_Clp1_ID"/>
    <property type="match status" value="1"/>
</dbReference>
<dbReference type="Proteomes" id="UP001161017">
    <property type="component" value="Unassembled WGS sequence"/>
</dbReference>
<feature type="compositionally biased region" description="Polar residues" evidence="2">
    <location>
        <begin position="293"/>
        <end position="317"/>
    </location>
</feature>
<dbReference type="CDD" id="cd16982">
    <property type="entry name" value="CID_Pcf11"/>
    <property type="match status" value="1"/>
</dbReference>
<dbReference type="Pfam" id="PF04818">
    <property type="entry name" value="CID"/>
    <property type="match status" value="1"/>
</dbReference>
<dbReference type="Gene3D" id="1.25.40.90">
    <property type="match status" value="1"/>
</dbReference>
<dbReference type="PROSITE" id="PS50179">
    <property type="entry name" value="VHS"/>
    <property type="match status" value="1"/>
</dbReference>
<feature type="domain" description="VHS" evidence="3">
    <location>
        <begin position="48"/>
        <end position="170"/>
    </location>
</feature>
<evidence type="ECO:0000256" key="1">
    <source>
        <dbReference type="ARBA" id="ARBA00011446"/>
    </source>
</evidence>
<name>A0AA43QM59_9LECA</name>
<dbReference type="GO" id="GO:0005737">
    <property type="term" value="C:cytoplasm"/>
    <property type="evidence" value="ECO:0007669"/>
    <property type="project" value="TreeGrafter"/>
</dbReference>
<dbReference type="InterPro" id="IPR054127">
    <property type="entry name" value="Pcf11_C"/>
</dbReference>
<dbReference type="GO" id="GO:0000993">
    <property type="term" value="F:RNA polymerase II complex binding"/>
    <property type="evidence" value="ECO:0007669"/>
    <property type="project" value="InterPro"/>
</dbReference>
<dbReference type="PANTHER" id="PTHR15921">
    <property type="entry name" value="PRE-MRNA CLEAVAGE COMPLEX II"/>
    <property type="match status" value="1"/>
</dbReference>
<evidence type="ECO:0000259" key="4">
    <source>
        <dbReference type="PROSITE" id="PS51391"/>
    </source>
</evidence>
<evidence type="ECO:0000313" key="5">
    <source>
        <dbReference type="EMBL" id="MDI1487894.1"/>
    </source>
</evidence>
<dbReference type="InterPro" id="IPR045154">
    <property type="entry name" value="PCF11-like"/>
</dbReference>
<dbReference type="GO" id="GO:0031124">
    <property type="term" value="P:mRNA 3'-end processing"/>
    <property type="evidence" value="ECO:0007669"/>
    <property type="project" value="InterPro"/>
</dbReference>
<evidence type="ECO:0000259" key="3">
    <source>
        <dbReference type="PROSITE" id="PS50179"/>
    </source>
</evidence>
<dbReference type="InterPro" id="IPR006569">
    <property type="entry name" value="CID_dom"/>
</dbReference>
<evidence type="ECO:0000313" key="6">
    <source>
        <dbReference type="Proteomes" id="UP001161017"/>
    </source>
</evidence>
<feature type="domain" description="CID" evidence="4">
    <location>
        <begin position="6"/>
        <end position="144"/>
    </location>
</feature>
<reference evidence="5" key="1">
    <citation type="journal article" date="2023" name="Genome Biol. Evol.">
        <title>First Whole Genome Sequence and Flow Cytometry Genome Size Data for the Lichen-Forming Fungus Ramalina farinacea (Ascomycota).</title>
        <authorList>
            <person name="Llewellyn T."/>
            <person name="Mian S."/>
            <person name="Hill R."/>
            <person name="Leitch I.J."/>
            <person name="Gaya E."/>
        </authorList>
    </citation>
    <scope>NUCLEOTIDE SEQUENCE</scope>
    <source>
        <strain evidence="5">LIQ254RAFAR</strain>
    </source>
</reference>
<dbReference type="SUPFAM" id="SSF48464">
    <property type="entry name" value="ENTH/VHS domain"/>
    <property type="match status" value="1"/>
</dbReference>
<dbReference type="EMBL" id="JAPUFD010000006">
    <property type="protein sequence ID" value="MDI1487894.1"/>
    <property type="molecule type" value="Genomic_DNA"/>
</dbReference>
<gene>
    <name evidence="5" type="primary">PCF11</name>
    <name evidence="5" type="ORF">OHK93_007167</name>
</gene>
<proteinExistence type="predicted"/>
<accession>A0AA43QM59</accession>
<dbReference type="GO" id="GO:0006369">
    <property type="term" value="P:termination of RNA polymerase II transcription"/>
    <property type="evidence" value="ECO:0007669"/>
    <property type="project" value="InterPro"/>
</dbReference>
<dbReference type="GO" id="GO:0007034">
    <property type="term" value="P:vacuolar transport"/>
    <property type="evidence" value="ECO:0007669"/>
    <property type="project" value="UniProtKB-ARBA"/>
</dbReference>
<dbReference type="SMART" id="SM00582">
    <property type="entry name" value="RPR"/>
    <property type="match status" value="1"/>
</dbReference>
<dbReference type="GO" id="GO:0035091">
    <property type="term" value="F:phosphatidylinositol binding"/>
    <property type="evidence" value="ECO:0007669"/>
    <property type="project" value="InterPro"/>
</dbReference>
<feature type="region of interest" description="Disordered" evidence="2">
    <location>
        <begin position="406"/>
        <end position="431"/>
    </location>
</feature>
<feature type="compositionally biased region" description="Low complexity" evidence="2">
    <location>
        <begin position="146"/>
        <end position="165"/>
    </location>
</feature>
<dbReference type="FunFam" id="1.25.40.90:FF:000016">
    <property type="entry name" value="mRNA cleavage factor complex component Pcf11"/>
    <property type="match status" value="1"/>
</dbReference>
<feature type="region of interest" description="Disordered" evidence="2">
    <location>
        <begin position="523"/>
        <end position="554"/>
    </location>
</feature>
<feature type="region of interest" description="Disordered" evidence="2">
    <location>
        <begin position="293"/>
        <end position="324"/>
    </location>
</feature>
<dbReference type="AlphaFoldDB" id="A0AA43QM59"/>